<evidence type="ECO:0000259" key="2">
    <source>
        <dbReference type="PROSITE" id="PS50943"/>
    </source>
</evidence>
<keyword evidence="4" id="KW-1185">Reference proteome</keyword>
<dbReference type="SUPFAM" id="SSF47413">
    <property type="entry name" value="lambda repressor-like DNA-binding domains"/>
    <property type="match status" value="1"/>
</dbReference>
<dbReference type="EMBL" id="JBHTEE010000001">
    <property type="protein sequence ID" value="MFC7604297.1"/>
    <property type="molecule type" value="Genomic_DNA"/>
</dbReference>
<dbReference type="PROSITE" id="PS50943">
    <property type="entry name" value="HTH_CROC1"/>
    <property type="match status" value="1"/>
</dbReference>
<dbReference type="SMART" id="SM00530">
    <property type="entry name" value="HTH_XRE"/>
    <property type="match status" value="1"/>
</dbReference>
<evidence type="ECO:0000313" key="3">
    <source>
        <dbReference type="EMBL" id="MFC7604297.1"/>
    </source>
</evidence>
<proteinExistence type="predicted"/>
<dbReference type="CDD" id="cd00093">
    <property type="entry name" value="HTH_XRE"/>
    <property type="match status" value="1"/>
</dbReference>
<organism evidence="3 4">
    <name type="scientific">Streptosporangium amethystogenes subsp. fukuiense</name>
    <dbReference type="NCBI Taxonomy" id="698418"/>
    <lineage>
        <taxon>Bacteria</taxon>
        <taxon>Bacillati</taxon>
        <taxon>Actinomycetota</taxon>
        <taxon>Actinomycetes</taxon>
        <taxon>Streptosporangiales</taxon>
        <taxon>Streptosporangiaceae</taxon>
        <taxon>Streptosporangium</taxon>
    </lineage>
</organism>
<feature type="domain" description="HTH cro/C1-type" evidence="2">
    <location>
        <begin position="46"/>
        <end position="100"/>
    </location>
</feature>
<dbReference type="Pfam" id="PF19054">
    <property type="entry name" value="DUF5753"/>
    <property type="match status" value="1"/>
</dbReference>
<feature type="region of interest" description="Disordered" evidence="1">
    <location>
        <begin position="1"/>
        <end position="40"/>
    </location>
</feature>
<dbReference type="Proteomes" id="UP001596514">
    <property type="component" value="Unassembled WGS sequence"/>
</dbReference>
<dbReference type="Gene3D" id="1.10.260.40">
    <property type="entry name" value="lambda repressor-like DNA-binding domains"/>
    <property type="match status" value="1"/>
</dbReference>
<evidence type="ECO:0000256" key="1">
    <source>
        <dbReference type="SAM" id="MobiDB-lite"/>
    </source>
</evidence>
<gene>
    <name evidence="3" type="ORF">ACFQVD_29710</name>
</gene>
<comment type="caution">
    <text evidence="3">The sequence shown here is derived from an EMBL/GenBank/DDBJ whole genome shotgun (WGS) entry which is preliminary data.</text>
</comment>
<sequence>MHMHEEELHGKLDPQSRPTRRKSHEGGHVTEGQSPTVRRRQLGMELRRLRERANVSAIQAGEHIGRSDSTISRFETGRVTIRQKVLVQLLDLYKSADDETQAVLDLAREASKRGWWHAHGDAVPPWFEVFIGLEAEAASIQTYQPQLIPGLLQTEAYARAVIEADHPGMSEEEIDRLVALRLVRQKLLTRSNPPELWAVMSEAALRHAIGGPATMREQLLSLRDARRLAGVTLQVLPFARGAHPGMLGPFHLLEFPQPSETHVAYVEYLTGSIYLEKPEEVRRYRLIFDHIRAAALPPNESVALMSVVIEEMTS</sequence>
<dbReference type="InterPro" id="IPR010982">
    <property type="entry name" value="Lambda_DNA-bd_dom_sf"/>
</dbReference>
<dbReference type="InterPro" id="IPR043917">
    <property type="entry name" value="DUF5753"/>
</dbReference>
<dbReference type="RefSeq" id="WP_343961594.1">
    <property type="nucleotide sequence ID" value="NZ_BAAAGK010000005.1"/>
</dbReference>
<dbReference type="Pfam" id="PF13560">
    <property type="entry name" value="HTH_31"/>
    <property type="match status" value="1"/>
</dbReference>
<feature type="compositionally biased region" description="Basic and acidic residues" evidence="1">
    <location>
        <begin position="1"/>
        <end position="14"/>
    </location>
</feature>
<dbReference type="InterPro" id="IPR001387">
    <property type="entry name" value="Cro/C1-type_HTH"/>
</dbReference>
<evidence type="ECO:0000313" key="4">
    <source>
        <dbReference type="Proteomes" id="UP001596514"/>
    </source>
</evidence>
<accession>A0ABW2T775</accession>
<protein>
    <submittedName>
        <fullName evidence="3">Helix-turn-helix domain-containing protein</fullName>
    </submittedName>
</protein>
<reference evidence="4" key="1">
    <citation type="journal article" date="2019" name="Int. J. Syst. Evol. Microbiol.">
        <title>The Global Catalogue of Microorganisms (GCM) 10K type strain sequencing project: providing services to taxonomists for standard genome sequencing and annotation.</title>
        <authorList>
            <consortium name="The Broad Institute Genomics Platform"/>
            <consortium name="The Broad Institute Genome Sequencing Center for Infectious Disease"/>
            <person name="Wu L."/>
            <person name="Ma J."/>
        </authorList>
    </citation>
    <scope>NUCLEOTIDE SEQUENCE [LARGE SCALE GENOMIC DNA]</scope>
    <source>
        <strain evidence="4">JCM 10083</strain>
    </source>
</reference>
<name>A0ABW2T775_9ACTN</name>